<keyword evidence="4" id="KW-0788">Thiol protease</keyword>
<dbReference type="RefSeq" id="WP_152751188.1">
    <property type="nucleotide sequence ID" value="NZ_SPSE01000017.1"/>
</dbReference>
<evidence type="ECO:0000256" key="3">
    <source>
        <dbReference type="ARBA" id="ARBA00022801"/>
    </source>
</evidence>
<gene>
    <name evidence="8" type="ORF">E4V82_05880</name>
</gene>
<dbReference type="SMART" id="SM00287">
    <property type="entry name" value="SH3b"/>
    <property type="match status" value="3"/>
</dbReference>
<feature type="domain" description="SH3b" evidence="6">
    <location>
        <begin position="91"/>
        <end position="153"/>
    </location>
</feature>
<evidence type="ECO:0000259" key="7">
    <source>
        <dbReference type="PROSITE" id="PS51935"/>
    </source>
</evidence>
<evidence type="ECO:0000256" key="4">
    <source>
        <dbReference type="ARBA" id="ARBA00022807"/>
    </source>
</evidence>
<reference evidence="8 9" key="1">
    <citation type="journal article" date="2019" name="Lett. Appl. Microbiol.">
        <title>A case of 'blown pack' spoilage of vacuum-packaged pork likely associated with Clostridium estertheticum in Canada.</title>
        <authorList>
            <person name="Zhang P."/>
            <person name="Ward P."/>
            <person name="McMullen L.M."/>
            <person name="Yang X."/>
        </authorList>
    </citation>
    <scope>NUCLEOTIDE SEQUENCE [LARGE SCALE GENOMIC DNA]</scope>
    <source>
        <strain evidence="8 9">MA19</strain>
    </source>
</reference>
<dbReference type="Pfam" id="PF08239">
    <property type="entry name" value="SH3_3"/>
    <property type="match status" value="3"/>
</dbReference>
<dbReference type="Pfam" id="PF00877">
    <property type="entry name" value="NLPC_P60"/>
    <property type="match status" value="1"/>
</dbReference>
<dbReference type="Gene3D" id="3.90.1720.10">
    <property type="entry name" value="endopeptidase domain like (from Nostoc punctiforme)"/>
    <property type="match status" value="1"/>
</dbReference>
<comment type="caution">
    <text evidence="8">The sequence shown here is derived from an EMBL/GenBank/DDBJ whole genome shotgun (WGS) entry which is preliminary data.</text>
</comment>
<evidence type="ECO:0000256" key="2">
    <source>
        <dbReference type="ARBA" id="ARBA00022670"/>
    </source>
</evidence>
<dbReference type="SUPFAM" id="SSF54001">
    <property type="entry name" value="Cysteine proteinases"/>
    <property type="match status" value="1"/>
</dbReference>
<evidence type="ECO:0000259" key="6">
    <source>
        <dbReference type="PROSITE" id="PS51781"/>
    </source>
</evidence>
<keyword evidence="2" id="KW-0645">Protease</keyword>
<keyword evidence="5" id="KW-0732">Signal</keyword>
<accession>A0A5N7IYR7</accession>
<evidence type="ECO:0000256" key="5">
    <source>
        <dbReference type="SAM" id="SignalP"/>
    </source>
</evidence>
<evidence type="ECO:0000256" key="1">
    <source>
        <dbReference type="ARBA" id="ARBA00007074"/>
    </source>
</evidence>
<feature type="chain" id="PRO_5030135153" description="Peptidoglycan endopeptidase" evidence="5">
    <location>
        <begin position="23"/>
        <end position="392"/>
    </location>
</feature>
<organism evidence="8 9">
    <name type="scientific">Clostridium estertheticum</name>
    <dbReference type="NCBI Taxonomy" id="238834"/>
    <lineage>
        <taxon>Bacteria</taxon>
        <taxon>Bacillati</taxon>
        <taxon>Bacillota</taxon>
        <taxon>Clostridia</taxon>
        <taxon>Eubacteriales</taxon>
        <taxon>Clostridiaceae</taxon>
        <taxon>Clostridium</taxon>
    </lineage>
</organism>
<dbReference type="Proteomes" id="UP000342249">
    <property type="component" value="Unassembled WGS sequence"/>
</dbReference>
<keyword evidence="3" id="KW-0378">Hydrolase</keyword>
<dbReference type="AlphaFoldDB" id="A0A5N7IYR7"/>
<feature type="domain" description="SH3b" evidence="6">
    <location>
        <begin position="173"/>
        <end position="238"/>
    </location>
</feature>
<dbReference type="InterPro" id="IPR052354">
    <property type="entry name" value="Cell_Wall_Dynamics_Protein"/>
</dbReference>
<dbReference type="InterPro" id="IPR000064">
    <property type="entry name" value="NLP_P60_dom"/>
</dbReference>
<feature type="signal peptide" evidence="5">
    <location>
        <begin position="1"/>
        <end position="22"/>
    </location>
</feature>
<dbReference type="PROSITE" id="PS51935">
    <property type="entry name" value="NLPC_P60"/>
    <property type="match status" value="1"/>
</dbReference>
<dbReference type="Gene3D" id="2.30.30.40">
    <property type="entry name" value="SH3 Domains"/>
    <property type="match status" value="3"/>
</dbReference>
<dbReference type="PROSITE" id="PS51781">
    <property type="entry name" value="SH3B"/>
    <property type="match status" value="3"/>
</dbReference>
<feature type="domain" description="NlpC/P60" evidence="7">
    <location>
        <begin position="256"/>
        <end position="391"/>
    </location>
</feature>
<dbReference type="PANTHER" id="PTHR34408">
    <property type="entry name" value="FAMILY PROTEIN, PUTATIVE-RELATED"/>
    <property type="match status" value="1"/>
</dbReference>
<proteinExistence type="inferred from homology"/>
<evidence type="ECO:0000313" key="8">
    <source>
        <dbReference type="EMBL" id="MPQ61640.1"/>
    </source>
</evidence>
<dbReference type="GO" id="GO:0008234">
    <property type="term" value="F:cysteine-type peptidase activity"/>
    <property type="evidence" value="ECO:0007669"/>
    <property type="project" value="UniProtKB-KW"/>
</dbReference>
<comment type="similarity">
    <text evidence="1">Belongs to the peptidase C40 family.</text>
</comment>
<evidence type="ECO:0008006" key="10">
    <source>
        <dbReference type="Google" id="ProtNLM"/>
    </source>
</evidence>
<name>A0A5N7IYR7_9CLOT</name>
<feature type="domain" description="SH3b" evidence="6">
    <location>
        <begin position="22"/>
        <end position="84"/>
    </location>
</feature>
<dbReference type="InterPro" id="IPR003646">
    <property type="entry name" value="SH3-like_bac-type"/>
</dbReference>
<evidence type="ECO:0000313" key="9">
    <source>
        <dbReference type="Proteomes" id="UP000342249"/>
    </source>
</evidence>
<dbReference type="PANTHER" id="PTHR34408:SF1">
    <property type="entry name" value="GLYCOSYL HYDROLASE FAMILY 19 DOMAIN-CONTAINING PROTEIN HI_1415"/>
    <property type="match status" value="1"/>
</dbReference>
<dbReference type="InterPro" id="IPR038765">
    <property type="entry name" value="Papain-like_cys_pep_sf"/>
</dbReference>
<dbReference type="GO" id="GO:0006508">
    <property type="term" value="P:proteolysis"/>
    <property type="evidence" value="ECO:0007669"/>
    <property type="project" value="UniProtKB-KW"/>
</dbReference>
<dbReference type="EMBL" id="SPSF01000016">
    <property type="protein sequence ID" value="MPQ61640.1"/>
    <property type="molecule type" value="Genomic_DNA"/>
</dbReference>
<protein>
    <recommendedName>
        <fullName evidence="10">Peptidoglycan endopeptidase</fullName>
    </recommendedName>
</protein>
<sequence length="392" mass="42271">MKKRIVFIVMLLSIVSSQIAIADTGVVNTSSLRVRQKPSLLSNITGYLSKNEKITTLGKSGDFYIINQGGKTGYIGSSYVNLVKSASVTTEKHGQITATTLNVRSGAGSTYPVTGSITLGSKVTILGTLNGFYKIIYNGKTNYISTLYVKVTSSTSTPTPAVTPIVTPPAKPTGVGKIIASDFLNVRKTASLDSKATIIGSLKPNQKIDIYGTQDNFYKIKYSGQWGYIYKPYVSMVNETSNSPNYIANGQQSTTTVTGNNIVSYANTFLGTPYLWGGTTPATLSTTGKYISGGFDCSGLVLYVYNHYGITLPRTTMDQINVGTPINIDNLKNGDLVFFTTNTSSPSEVSHIGIYIGNNKFIHCPKPGDVVKISELTGYYKDNFVIGKRVIK</sequence>